<comment type="catalytic activity">
    <reaction evidence="7">
        <text>dCMP + ATP = dCDP + ADP</text>
        <dbReference type="Rhea" id="RHEA:25094"/>
        <dbReference type="ChEBI" id="CHEBI:30616"/>
        <dbReference type="ChEBI" id="CHEBI:57566"/>
        <dbReference type="ChEBI" id="CHEBI:58593"/>
        <dbReference type="ChEBI" id="CHEBI:456216"/>
        <dbReference type="EC" id="2.7.4.25"/>
    </reaction>
</comment>
<keyword evidence="4" id="KW-0547">Nucleotide-binding</keyword>
<comment type="catalytic activity">
    <reaction evidence="8">
        <text>CMP + ATP = CDP + ADP</text>
        <dbReference type="Rhea" id="RHEA:11600"/>
        <dbReference type="ChEBI" id="CHEBI:30616"/>
        <dbReference type="ChEBI" id="CHEBI:58069"/>
        <dbReference type="ChEBI" id="CHEBI:60377"/>
        <dbReference type="ChEBI" id="CHEBI:456216"/>
        <dbReference type="EC" id="2.7.4.25"/>
    </reaction>
</comment>
<evidence type="ECO:0000259" key="9">
    <source>
        <dbReference type="Pfam" id="PF02224"/>
    </source>
</evidence>
<dbReference type="AlphaFoldDB" id="X0WMJ7"/>
<organism evidence="10">
    <name type="scientific">marine sediment metagenome</name>
    <dbReference type="NCBI Taxonomy" id="412755"/>
    <lineage>
        <taxon>unclassified sequences</taxon>
        <taxon>metagenomes</taxon>
        <taxon>ecological metagenomes</taxon>
    </lineage>
</organism>
<protein>
    <recommendedName>
        <fullName evidence="2">(d)CMP kinase</fullName>
        <ecNumber evidence="2">2.7.4.25</ecNumber>
    </recommendedName>
</protein>
<name>X0WMJ7_9ZZZZ</name>
<feature type="non-terminal residue" evidence="10">
    <location>
        <position position="1"/>
    </location>
</feature>
<keyword evidence="6" id="KW-0067">ATP-binding</keyword>
<keyword evidence="5" id="KW-0418">Kinase</keyword>
<dbReference type="NCBIfam" id="TIGR00017">
    <property type="entry name" value="cmk"/>
    <property type="match status" value="1"/>
</dbReference>
<evidence type="ECO:0000256" key="4">
    <source>
        <dbReference type="ARBA" id="ARBA00022741"/>
    </source>
</evidence>
<accession>X0WMJ7</accession>
<dbReference type="InterPro" id="IPR011994">
    <property type="entry name" value="Cytidylate_kinase_dom"/>
</dbReference>
<dbReference type="InterPro" id="IPR003136">
    <property type="entry name" value="Cytidylate_kin"/>
</dbReference>
<dbReference type="Gene3D" id="3.40.50.300">
    <property type="entry name" value="P-loop containing nucleotide triphosphate hydrolases"/>
    <property type="match status" value="1"/>
</dbReference>
<evidence type="ECO:0000256" key="1">
    <source>
        <dbReference type="ARBA" id="ARBA00009427"/>
    </source>
</evidence>
<evidence type="ECO:0000256" key="5">
    <source>
        <dbReference type="ARBA" id="ARBA00022777"/>
    </source>
</evidence>
<comment type="similarity">
    <text evidence="1">Belongs to the cytidylate kinase family. Type 1 subfamily.</text>
</comment>
<evidence type="ECO:0000256" key="6">
    <source>
        <dbReference type="ARBA" id="ARBA00022840"/>
    </source>
</evidence>
<dbReference type="InterPro" id="IPR027417">
    <property type="entry name" value="P-loop_NTPase"/>
</dbReference>
<sequence length="175" mass="19441">SRLAGMTKFEFVAGQEERLSVLIDGKDVSSKLTRSEVEEEVALVSKVAEVREKMVSEQRKVAQRGKLVMAGRDIGTVVLPWADLKVFMVASVEARAMRRYRELLERGRKADYEVVFTELKRRDDNDIHRAISPLKAAADAVVIDTEKLSLEQVVGRIYSLAVRLGAGDAPSGPLE</sequence>
<evidence type="ECO:0000313" key="10">
    <source>
        <dbReference type="EMBL" id="GAG24432.1"/>
    </source>
</evidence>
<dbReference type="Pfam" id="PF02224">
    <property type="entry name" value="Cytidylate_kin"/>
    <property type="match status" value="1"/>
</dbReference>
<dbReference type="GO" id="GO:0006139">
    <property type="term" value="P:nucleobase-containing compound metabolic process"/>
    <property type="evidence" value="ECO:0007669"/>
    <property type="project" value="InterPro"/>
</dbReference>
<evidence type="ECO:0000256" key="7">
    <source>
        <dbReference type="ARBA" id="ARBA00047615"/>
    </source>
</evidence>
<dbReference type="EC" id="2.7.4.25" evidence="2"/>
<feature type="domain" description="Cytidylate kinase" evidence="9">
    <location>
        <begin position="16"/>
        <end position="160"/>
    </location>
</feature>
<evidence type="ECO:0000256" key="3">
    <source>
        <dbReference type="ARBA" id="ARBA00022679"/>
    </source>
</evidence>
<dbReference type="GO" id="GO:0005524">
    <property type="term" value="F:ATP binding"/>
    <property type="evidence" value="ECO:0007669"/>
    <property type="project" value="UniProtKB-KW"/>
</dbReference>
<dbReference type="EMBL" id="BARS01033302">
    <property type="protein sequence ID" value="GAG24432.1"/>
    <property type="molecule type" value="Genomic_DNA"/>
</dbReference>
<reference evidence="10" key="1">
    <citation type="journal article" date="2014" name="Front. Microbiol.">
        <title>High frequency of phylogenetically diverse reductive dehalogenase-homologous genes in deep subseafloor sedimentary metagenomes.</title>
        <authorList>
            <person name="Kawai M."/>
            <person name="Futagami T."/>
            <person name="Toyoda A."/>
            <person name="Takaki Y."/>
            <person name="Nishi S."/>
            <person name="Hori S."/>
            <person name="Arai W."/>
            <person name="Tsubouchi T."/>
            <person name="Morono Y."/>
            <person name="Uchiyama I."/>
            <person name="Ito T."/>
            <person name="Fujiyama A."/>
            <person name="Inagaki F."/>
            <person name="Takami H."/>
        </authorList>
    </citation>
    <scope>NUCLEOTIDE SEQUENCE</scope>
    <source>
        <strain evidence="10">Expedition CK06-06</strain>
    </source>
</reference>
<gene>
    <name evidence="10" type="ORF">S01H1_51601</name>
</gene>
<proteinExistence type="inferred from homology"/>
<dbReference type="CDD" id="cd02020">
    <property type="entry name" value="CMPK"/>
    <property type="match status" value="1"/>
</dbReference>
<dbReference type="GO" id="GO:0036431">
    <property type="term" value="F:dCMP kinase activity"/>
    <property type="evidence" value="ECO:0007669"/>
    <property type="project" value="InterPro"/>
</dbReference>
<keyword evidence="3" id="KW-0808">Transferase</keyword>
<evidence type="ECO:0000256" key="8">
    <source>
        <dbReference type="ARBA" id="ARBA00048478"/>
    </source>
</evidence>
<evidence type="ECO:0000256" key="2">
    <source>
        <dbReference type="ARBA" id="ARBA00012906"/>
    </source>
</evidence>
<dbReference type="SUPFAM" id="SSF52540">
    <property type="entry name" value="P-loop containing nucleoside triphosphate hydrolases"/>
    <property type="match status" value="1"/>
</dbReference>
<comment type="caution">
    <text evidence="10">The sequence shown here is derived from an EMBL/GenBank/DDBJ whole genome shotgun (WGS) entry which is preliminary data.</text>
</comment>